<organism evidence="5 6">
    <name type="scientific">Aliigemmobacter aestuarii</name>
    <dbReference type="NCBI Taxonomy" id="1445661"/>
    <lineage>
        <taxon>Bacteria</taxon>
        <taxon>Pseudomonadati</taxon>
        <taxon>Pseudomonadota</taxon>
        <taxon>Alphaproteobacteria</taxon>
        <taxon>Rhodobacterales</taxon>
        <taxon>Paracoccaceae</taxon>
        <taxon>Aliigemmobacter</taxon>
    </lineage>
</organism>
<feature type="transmembrane region" description="Helical" evidence="4">
    <location>
        <begin position="330"/>
        <end position="348"/>
    </location>
</feature>
<feature type="transmembrane region" description="Helical" evidence="4">
    <location>
        <begin position="241"/>
        <end position="263"/>
    </location>
</feature>
<dbReference type="InterPro" id="IPR036259">
    <property type="entry name" value="MFS_trans_sf"/>
</dbReference>
<accession>A0A4S3MKU4</accession>
<dbReference type="SUPFAM" id="SSF103473">
    <property type="entry name" value="MFS general substrate transporter"/>
    <property type="match status" value="1"/>
</dbReference>
<evidence type="ECO:0000313" key="6">
    <source>
        <dbReference type="Proteomes" id="UP000309450"/>
    </source>
</evidence>
<proteinExistence type="predicted"/>
<name>A0A4S3MKU4_9RHOB</name>
<reference evidence="5 6" key="1">
    <citation type="submission" date="2019-04" db="EMBL/GenBank/DDBJ databases">
        <title>Draft genome sequence of Gemmobacter aestuarii sp. nov.</title>
        <authorList>
            <person name="Hameed A."/>
            <person name="Lin S.-Y."/>
            <person name="Shahina M."/>
            <person name="Lai W.-A."/>
            <person name="Young C.-C."/>
        </authorList>
    </citation>
    <scope>NUCLEOTIDE SEQUENCE [LARGE SCALE GENOMIC DNA]</scope>
    <source>
        <strain evidence="5 6">CC-PW-75</strain>
    </source>
</reference>
<evidence type="ECO:0000256" key="3">
    <source>
        <dbReference type="ARBA" id="ARBA00023136"/>
    </source>
</evidence>
<feature type="transmembrane region" description="Helical" evidence="4">
    <location>
        <begin position="161"/>
        <end position="186"/>
    </location>
</feature>
<dbReference type="Gene3D" id="1.20.1250.20">
    <property type="entry name" value="MFS general substrate transporter like domains"/>
    <property type="match status" value="1"/>
</dbReference>
<feature type="transmembrane region" description="Helical" evidence="4">
    <location>
        <begin position="360"/>
        <end position="379"/>
    </location>
</feature>
<dbReference type="InterPro" id="IPR011701">
    <property type="entry name" value="MFS"/>
</dbReference>
<feature type="transmembrane region" description="Helical" evidence="4">
    <location>
        <begin position="275"/>
        <end position="294"/>
    </location>
</feature>
<protein>
    <submittedName>
        <fullName evidence="5">MFS transporter</fullName>
    </submittedName>
</protein>
<keyword evidence="2 4" id="KW-1133">Transmembrane helix</keyword>
<keyword evidence="6" id="KW-1185">Reference proteome</keyword>
<dbReference type="Pfam" id="PF07690">
    <property type="entry name" value="MFS_1"/>
    <property type="match status" value="1"/>
</dbReference>
<dbReference type="GO" id="GO:0022857">
    <property type="term" value="F:transmembrane transporter activity"/>
    <property type="evidence" value="ECO:0007669"/>
    <property type="project" value="InterPro"/>
</dbReference>
<dbReference type="AlphaFoldDB" id="A0A4S3MKU4"/>
<dbReference type="Proteomes" id="UP000309450">
    <property type="component" value="Unassembled WGS sequence"/>
</dbReference>
<dbReference type="OrthoDB" id="7200137at2"/>
<feature type="transmembrane region" description="Helical" evidence="4">
    <location>
        <begin position="103"/>
        <end position="121"/>
    </location>
</feature>
<evidence type="ECO:0000256" key="2">
    <source>
        <dbReference type="ARBA" id="ARBA00022989"/>
    </source>
</evidence>
<sequence length="423" mass="42647">MRLCAGRGPASGLSGRQVHRDLPAVTVDPPGDGLSVWLLAFGQTLTYAGLYYGFAALLPALEADFGWTKAELAAGPTLAFLVTAVLTPFTGGLVDRGRAGEMLTLLPLLGGAAMAGMALAQTQAQWLALWALVGVAQAGAMYETCFAFLTRRLGQGARAAITRVTLVAGFAGTLAFPFGAALAAVVGGRGGLVGFAVLVALGVAPVNLWAVVRLRRRSPAARRRADPEPGAMAAALRRPAFWGLAAVWGLIWLNHTILITYALELFTSRGAASGVAVVAASCIGPAQVSGRLLLMLNEARVGNARATMFALVSILVASVCLAAAGVALPLIFAFALCQGMGAGLLSILKPVLTADLLGRRGFGAVSGALAVAPILSSAAGPSVGAALLAAGGTAAVLSASFAMAVAGTAIAAVLLARGQRDLA</sequence>
<feature type="transmembrane region" description="Helical" evidence="4">
    <location>
        <begin position="306"/>
        <end position="324"/>
    </location>
</feature>
<feature type="transmembrane region" description="Helical" evidence="4">
    <location>
        <begin position="73"/>
        <end position="91"/>
    </location>
</feature>
<evidence type="ECO:0000256" key="4">
    <source>
        <dbReference type="SAM" id="Phobius"/>
    </source>
</evidence>
<feature type="transmembrane region" description="Helical" evidence="4">
    <location>
        <begin position="127"/>
        <end position="149"/>
    </location>
</feature>
<evidence type="ECO:0000313" key="5">
    <source>
        <dbReference type="EMBL" id="THD82393.1"/>
    </source>
</evidence>
<gene>
    <name evidence="5" type="ORF">E7811_15205</name>
</gene>
<dbReference type="EMBL" id="SSND01000004">
    <property type="protein sequence ID" value="THD82393.1"/>
    <property type="molecule type" value="Genomic_DNA"/>
</dbReference>
<keyword evidence="3 4" id="KW-0472">Membrane</keyword>
<feature type="transmembrane region" description="Helical" evidence="4">
    <location>
        <begin position="385"/>
        <end position="416"/>
    </location>
</feature>
<feature type="transmembrane region" description="Helical" evidence="4">
    <location>
        <begin position="36"/>
        <end position="61"/>
    </location>
</feature>
<keyword evidence="1 4" id="KW-0812">Transmembrane</keyword>
<evidence type="ECO:0000256" key="1">
    <source>
        <dbReference type="ARBA" id="ARBA00022692"/>
    </source>
</evidence>
<comment type="caution">
    <text evidence="5">The sequence shown here is derived from an EMBL/GenBank/DDBJ whole genome shotgun (WGS) entry which is preliminary data.</text>
</comment>
<feature type="transmembrane region" description="Helical" evidence="4">
    <location>
        <begin position="192"/>
        <end position="214"/>
    </location>
</feature>